<accession>A0AA38KVY1</accession>
<protein>
    <recommendedName>
        <fullName evidence="2">ACT domain-containing protein</fullName>
    </recommendedName>
</protein>
<keyword evidence="1" id="KW-0677">Repeat</keyword>
<evidence type="ECO:0000259" key="2">
    <source>
        <dbReference type="PROSITE" id="PS51671"/>
    </source>
</evidence>
<dbReference type="InterPro" id="IPR040217">
    <property type="entry name" value="ACR1-12"/>
</dbReference>
<reference evidence="3 4" key="1">
    <citation type="journal article" date="2021" name="Nat. Plants">
        <title>The Taxus genome provides insights into paclitaxel biosynthesis.</title>
        <authorList>
            <person name="Xiong X."/>
            <person name="Gou J."/>
            <person name="Liao Q."/>
            <person name="Li Y."/>
            <person name="Zhou Q."/>
            <person name="Bi G."/>
            <person name="Li C."/>
            <person name="Du R."/>
            <person name="Wang X."/>
            <person name="Sun T."/>
            <person name="Guo L."/>
            <person name="Liang H."/>
            <person name="Lu P."/>
            <person name="Wu Y."/>
            <person name="Zhang Z."/>
            <person name="Ro D.K."/>
            <person name="Shang Y."/>
            <person name="Huang S."/>
            <person name="Yan J."/>
        </authorList>
    </citation>
    <scope>NUCLEOTIDE SEQUENCE [LARGE SCALE GENOMIC DNA]</scope>
    <source>
        <strain evidence="3">Ta-2019</strain>
    </source>
</reference>
<dbReference type="EMBL" id="JAHRHJ020000008">
    <property type="protein sequence ID" value="KAH9306335.1"/>
    <property type="molecule type" value="Genomic_DNA"/>
</dbReference>
<evidence type="ECO:0000313" key="4">
    <source>
        <dbReference type="Proteomes" id="UP000824469"/>
    </source>
</evidence>
<sequence>MSSLDVDDEYEKLIIRLNPPRVSIDNSTCVNATLVKVDSANKHGILLEVVQVLTDLDLTISKAYISSDGGWFMDVFHVIDRDGNKITNQGVIEYIQQ</sequence>
<dbReference type="Pfam" id="PF01842">
    <property type="entry name" value="ACT"/>
    <property type="match status" value="1"/>
</dbReference>
<gene>
    <name evidence="3" type="ORF">KI387_010739</name>
</gene>
<name>A0AA38KVY1_TAXCH</name>
<comment type="caution">
    <text evidence="3">The sequence shown here is derived from an EMBL/GenBank/DDBJ whole genome shotgun (WGS) entry which is preliminary data.</text>
</comment>
<proteinExistence type="predicted"/>
<evidence type="ECO:0000256" key="1">
    <source>
        <dbReference type="ARBA" id="ARBA00022737"/>
    </source>
</evidence>
<dbReference type="SUPFAM" id="SSF55021">
    <property type="entry name" value="ACT-like"/>
    <property type="match status" value="1"/>
</dbReference>
<organism evidence="3 4">
    <name type="scientific">Taxus chinensis</name>
    <name type="common">Chinese yew</name>
    <name type="synonym">Taxus wallichiana var. chinensis</name>
    <dbReference type="NCBI Taxonomy" id="29808"/>
    <lineage>
        <taxon>Eukaryota</taxon>
        <taxon>Viridiplantae</taxon>
        <taxon>Streptophyta</taxon>
        <taxon>Embryophyta</taxon>
        <taxon>Tracheophyta</taxon>
        <taxon>Spermatophyta</taxon>
        <taxon>Pinopsida</taxon>
        <taxon>Pinidae</taxon>
        <taxon>Conifers II</taxon>
        <taxon>Cupressales</taxon>
        <taxon>Taxaceae</taxon>
        <taxon>Taxus</taxon>
    </lineage>
</organism>
<keyword evidence="4" id="KW-1185">Reference proteome</keyword>
<dbReference type="OMA" id="MESTTGY"/>
<feature type="domain" description="ACT" evidence="2">
    <location>
        <begin position="34"/>
        <end position="97"/>
    </location>
</feature>
<dbReference type="PROSITE" id="PS51671">
    <property type="entry name" value="ACT"/>
    <property type="match status" value="1"/>
</dbReference>
<dbReference type="InterPro" id="IPR045865">
    <property type="entry name" value="ACT-like_dom_sf"/>
</dbReference>
<dbReference type="PANTHER" id="PTHR31096:SF22">
    <property type="entry name" value="ACT DOMAIN-CONTAINING PROTEIN ACR4"/>
    <property type="match status" value="1"/>
</dbReference>
<evidence type="ECO:0000313" key="3">
    <source>
        <dbReference type="EMBL" id="KAH9306335.1"/>
    </source>
</evidence>
<feature type="non-terminal residue" evidence="3">
    <location>
        <position position="97"/>
    </location>
</feature>
<dbReference type="AlphaFoldDB" id="A0AA38KVY1"/>
<dbReference type="PANTHER" id="PTHR31096">
    <property type="entry name" value="ACT DOMAIN-CONTAINING PROTEIN ACR4-RELATED"/>
    <property type="match status" value="1"/>
</dbReference>
<dbReference type="InterPro" id="IPR002912">
    <property type="entry name" value="ACT_dom"/>
</dbReference>
<dbReference type="Proteomes" id="UP000824469">
    <property type="component" value="Unassembled WGS sequence"/>
</dbReference>